<dbReference type="InterPro" id="IPR016159">
    <property type="entry name" value="Cullin_repeat-like_dom_sf"/>
</dbReference>
<dbReference type="AlphaFoldDB" id="A0A6V7NQM7"/>
<reference evidence="1" key="1">
    <citation type="submission" date="2020-07" db="EMBL/GenBank/DDBJ databases">
        <authorList>
            <person name="Lin J."/>
        </authorList>
    </citation>
    <scope>NUCLEOTIDE SEQUENCE</scope>
</reference>
<dbReference type="GO" id="GO:0000145">
    <property type="term" value="C:exocyst"/>
    <property type="evidence" value="ECO:0007669"/>
    <property type="project" value="InterPro"/>
</dbReference>
<dbReference type="PANTHER" id="PTHR12542">
    <property type="entry name" value="EXOCYST COMPLEX PROTEIN EXO70"/>
    <property type="match status" value="1"/>
</dbReference>
<evidence type="ECO:0000313" key="1">
    <source>
        <dbReference type="EMBL" id="CAD1820912.1"/>
    </source>
</evidence>
<dbReference type="PANTHER" id="PTHR12542:SF142">
    <property type="entry name" value="EXOCYST SUBUNIT EXO70 FAMILY PROTEIN"/>
    <property type="match status" value="1"/>
</dbReference>
<dbReference type="SUPFAM" id="SSF74788">
    <property type="entry name" value="Cullin repeat-like"/>
    <property type="match status" value="1"/>
</dbReference>
<protein>
    <submittedName>
        <fullName evidence="1">Uncharacterized protein</fullName>
    </submittedName>
</protein>
<dbReference type="EMBL" id="LR862141">
    <property type="protein sequence ID" value="CAD1820912.1"/>
    <property type="molecule type" value="Genomic_DNA"/>
</dbReference>
<name>A0A6V7NQM7_ANACO</name>
<dbReference type="GO" id="GO:0006887">
    <property type="term" value="P:exocytosis"/>
    <property type="evidence" value="ECO:0007669"/>
    <property type="project" value="InterPro"/>
</dbReference>
<organism evidence="1">
    <name type="scientific">Ananas comosus var. bracteatus</name>
    <name type="common">red pineapple</name>
    <dbReference type="NCBI Taxonomy" id="296719"/>
    <lineage>
        <taxon>Eukaryota</taxon>
        <taxon>Viridiplantae</taxon>
        <taxon>Streptophyta</taxon>
        <taxon>Embryophyta</taxon>
        <taxon>Tracheophyta</taxon>
        <taxon>Spermatophyta</taxon>
        <taxon>Magnoliopsida</taxon>
        <taxon>Liliopsida</taxon>
        <taxon>Poales</taxon>
        <taxon>Bromeliaceae</taxon>
        <taxon>Bromelioideae</taxon>
        <taxon>Ananas</taxon>
    </lineage>
</organism>
<gene>
    <name evidence="1" type="ORF">CB5_LOCUS4123</name>
</gene>
<dbReference type="Gene3D" id="1.20.1280.170">
    <property type="entry name" value="Exocyst complex component Exo70"/>
    <property type="match status" value="1"/>
</dbReference>
<dbReference type="InterPro" id="IPR004140">
    <property type="entry name" value="Exo70"/>
</dbReference>
<proteinExistence type="predicted"/>
<sequence length="125" mass="13826">MNDGCKIQQAISQKGRTFWKRETEIHSCAGGGGGGRGSLSADHFSSDLLRAEAIADLTEITRRMIRTGYDRELSQMYIAVRRDTIAKALAADGVDKMSIKEVQRIESGTLDSKMKKWIHALKIAV</sequence>
<accession>A0A6V7NQM7</accession>